<gene>
    <name evidence="1" type="ORF">E1163_21535</name>
</gene>
<evidence type="ECO:0000313" key="2">
    <source>
        <dbReference type="Proteomes" id="UP000798808"/>
    </source>
</evidence>
<name>A0ABW9RTP9_9BACT</name>
<reference evidence="1 2" key="1">
    <citation type="submission" date="2019-02" db="EMBL/GenBank/DDBJ databases">
        <authorList>
            <person name="Goldberg S.R."/>
            <person name="Haltli B.A."/>
            <person name="Correa H."/>
            <person name="Russell K.G."/>
        </authorList>
    </citation>
    <scope>NUCLEOTIDE SEQUENCE [LARGE SCALE GENOMIC DNA]</scope>
    <source>
        <strain evidence="1 2">JCM 16186</strain>
    </source>
</reference>
<sequence>MKSIIIGITLFTSFFVQSFGQKNIITNNSIGSLELCQQLNSMTIPFISDTLHNADGFYFYGRYYGSDENKILAGINSDSTINLLSTKSSTFETADHIKAGSSLIDLINNSDSDSLYVTAVITEYSDFYLYEKTAGHRIEYRLNINGIACFADYEIIDKEYIVEELVGIKEQANKVGNKAKVISIQVVATEGCLN</sequence>
<protein>
    <recommendedName>
        <fullName evidence="3">YceI family protein</fullName>
    </recommendedName>
</protein>
<organism evidence="1 2">
    <name type="scientific">Fulvivirga kasyanovii</name>
    <dbReference type="NCBI Taxonomy" id="396812"/>
    <lineage>
        <taxon>Bacteria</taxon>
        <taxon>Pseudomonadati</taxon>
        <taxon>Bacteroidota</taxon>
        <taxon>Cytophagia</taxon>
        <taxon>Cytophagales</taxon>
        <taxon>Fulvivirgaceae</taxon>
        <taxon>Fulvivirga</taxon>
    </lineage>
</organism>
<comment type="caution">
    <text evidence="1">The sequence shown here is derived from an EMBL/GenBank/DDBJ whole genome shotgun (WGS) entry which is preliminary data.</text>
</comment>
<proteinExistence type="predicted"/>
<keyword evidence="2" id="KW-1185">Reference proteome</keyword>
<evidence type="ECO:0000313" key="1">
    <source>
        <dbReference type="EMBL" id="MTI27554.1"/>
    </source>
</evidence>
<evidence type="ECO:0008006" key="3">
    <source>
        <dbReference type="Google" id="ProtNLM"/>
    </source>
</evidence>
<accession>A0ABW9RTP9</accession>
<dbReference type="EMBL" id="SMLW01000633">
    <property type="protein sequence ID" value="MTI27554.1"/>
    <property type="molecule type" value="Genomic_DNA"/>
</dbReference>
<dbReference type="Proteomes" id="UP000798808">
    <property type="component" value="Unassembled WGS sequence"/>
</dbReference>
<dbReference type="RefSeq" id="WP_155174554.1">
    <property type="nucleotide sequence ID" value="NZ_BAAAFL010000002.1"/>
</dbReference>